<dbReference type="Pfam" id="PF00691">
    <property type="entry name" value="OmpA"/>
    <property type="match status" value="1"/>
</dbReference>
<dbReference type="PROSITE" id="PS51123">
    <property type="entry name" value="OMPA_2"/>
    <property type="match status" value="1"/>
</dbReference>
<evidence type="ECO:0000259" key="5">
    <source>
        <dbReference type="PROSITE" id="PS51123"/>
    </source>
</evidence>
<evidence type="ECO:0000313" key="6">
    <source>
        <dbReference type="EMBL" id="RJF87623.1"/>
    </source>
</evidence>
<evidence type="ECO:0000256" key="3">
    <source>
        <dbReference type="ARBA" id="ARBA00023237"/>
    </source>
</evidence>
<dbReference type="InterPro" id="IPR050330">
    <property type="entry name" value="Bact_OuterMem_StrucFunc"/>
</dbReference>
<comment type="caution">
    <text evidence="6">The sequence shown here is derived from an EMBL/GenBank/DDBJ whole genome shotgun (WGS) entry which is preliminary data.</text>
</comment>
<keyword evidence="7" id="KW-1185">Reference proteome</keyword>
<protein>
    <submittedName>
        <fullName evidence="6">OmpA family protein</fullName>
    </submittedName>
</protein>
<dbReference type="CDD" id="cd07185">
    <property type="entry name" value="OmpA_C-like"/>
    <property type="match status" value="1"/>
</dbReference>
<keyword evidence="2 4" id="KW-0472">Membrane</keyword>
<dbReference type="InterPro" id="IPR006664">
    <property type="entry name" value="OMP_bac"/>
</dbReference>
<organism evidence="6 7">
    <name type="scientific">Oleomonas cavernae</name>
    <dbReference type="NCBI Taxonomy" id="2320859"/>
    <lineage>
        <taxon>Bacteria</taxon>
        <taxon>Pseudomonadati</taxon>
        <taxon>Pseudomonadota</taxon>
        <taxon>Alphaproteobacteria</taxon>
        <taxon>Acetobacterales</taxon>
        <taxon>Acetobacteraceae</taxon>
        <taxon>Oleomonas</taxon>
    </lineage>
</organism>
<accession>A0A418WC58</accession>
<name>A0A418WC58_9PROT</name>
<dbReference type="PANTHER" id="PTHR30329:SF21">
    <property type="entry name" value="LIPOPROTEIN YIAD-RELATED"/>
    <property type="match status" value="1"/>
</dbReference>
<dbReference type="Proteomes" id="UP000284605">
    <property type="component" value="Unassembled WGS sequence"/>
</dbReference>
<dbReference type="Gene3D" id="3.30.1330.60">
    <property type="entry name" value="OmpA-like domain"/>
    <property type="match status" value="1"/>
</dbReference>
<comment type="subcellular location">
    <subcellularLocation>
        <location evidence="1">Cell outer membrane</location>
    </subcellularLocation>
</comment>
<dbReference type="PRINTS" id="PR01021">
    <property type="entry name" value="OMPADOMAIN"/>
</dbReference>
<feature type="domain" description="OmpA-like" evidence="5">
    <location>
        <begin position="37"/>
        <end position="151"/>
    </location>
</feature>
<evidence type="ECO:0000256" key="4">
    <source>
        <dbReference type="PROSITE-ProRule" id="PRU00473"/>
    </source>
</evidence>
<dbReference type="GO" id="GO:0009279">
    <property type="term" value="C:cell outer membrane"/>
    <property type="evidence" value="ECO:0007669"/>
    <property type="project" value="UniProtKB-SubCell"/>
</dbReference>
<keyword evidence="3" id="KW-0998">Cell outer membrane</keyword>
<evidence type="ECO:0000256" key="2">
    <source>
        <dbReference type="ARBA" id="ARBA00023136"/>
    </source>
</evidence>
<proteinExistence type="predicted"/>
<dbReference type="SUPFAM" id="SSF103088">
    <property type="entry name" value="OmpA-like"/>
    <property type="match status" value="1"/>
</dbReference>
<dbReference type="PANTHER" id="PTHR30329">
    <property type="entry name" value="STATOR ELEMENT OF FLAGELLAR MOTOR COMPLEX"/>
    <property type="match status" value="1"/>
</dbReference>
<dbReference type="AlphaFoldDB" id="A0A418WC58"/>
<reference evidence="6 7" key="1">
    <citation type="submission" date="2018-09" db="EMBL/GenBank/DDBJ databases">
        <authorList>
            <person name="Zhu H."/>
        </authorList>
    </citation>
    <scope>NUCLEOTIDE SEQUENCE [LARGE SCALE GENOMIC DNA]</scope>
    <source>
        <strain evidence="6 7">K1W22B-8</strain>
    </source>
</reference>
<sequence>MTMTRLYLALAVAAAMLGGCETTAKRSERPIVGGQPAGVMLGGPYKTVFFRWNSATLEPESHAIVQDFAISIKSLEISAIELRGHADRSGPSAYNHRLSLRRANAVKAALIALGLTSVKIVVIAEGEHAPLVPTPDGVREPQNRFVTLGEAEDEGHQHSSTE</sequence>
<dbReference type="InterPro" id="IPR006665">
    <property type="entry name" value="OmpA-like"/>
</dbReference>
<dbReference type="EMBL" id="QYUK01000011">
    <property type="protein sequence ID" value="RJF87623.1"/>
    <property type="molecule type" value="Genomic_DNA"/>
</dbReference>
<dbReference type="PROSITE" id="PS51257">
    <property type="entry name" value="PROKAR_LIPOPROTEIN"/>
    <property type="match status" value="1"/>
</dbReference>
<evidence type="ECO:0000256" key="1">
    <source>
        <dbReference type="ARBA" id="ARBA00004442"/>
    </source>
</evidence>
<gene>
    <name evidence="6" type="ORF">D3874_11810</name>
</gene>
<evidence type="ECO:0000313" key="7">
    <source>
        <dbReference type="Proteomes" id="UP000284605"/>
    </source>
</evidence>
<dbReference type="InterPro" id="IPR036737">
    <property type="entry name" value="OmpA-like_sf"/>
</dbReference>